<accession>A0A5B7J2K8</accession>
<gene>
    <name evidence="1" type="ORF">E2C01_083612</name>
</gene>
<protein>
    <submittedName>
        <fullName evidence="1">Uncharacterized protein</fullName>
    </submittedName>
</protein>
<comment type="caution">
    <text evidence="1">The sequence shown here is derived from an EMBL/GenBank/DDBJ whole genome shotgun (WGS) entry which is preliminary data.</text>
</comment>
<organism evidence="1 2">
    <name type="scientific">Portunus trituberculatus</name>
    <name type="common">Swimming crab</name>
    <name type="synonym">Neptunus trituberculatus</name>
    <dbReference type="NCBI Taxonomy" id="210409"/>
    <lineage>
        <taxon>Eukaryota</taxon>
        <taxon>Metazoa</taxon>
        <taxon>Ecdysozoa</taxon>
        <taxon>Arthropoda</taxon>
        <taxon>Crustacea</taxon>
        <taxon>Multicrustacea</taxon>
        <taxon>Malacostraca</taxon>
        <taxon>Eumalacostraca</taxon>
        <taxon>Eucarida</taxon>
        <taxon>Decapoda</taxon>
        <taxon>Pleocyemata</taxon>
        <taxon>Brachyura</taxon>
        <taxon>Eubrachyura</taxon>
        <taxon>Portunoidea</taxon>
        <taxon>Portunidae</taxon>
        <taxon>Portuninae</taxon>
        <taxon>Portunus</taxon>
    </lineage>
</organism>
<dbReference type="AlphaFoldDB" id="A0A5B7J2K8"/>
<dbReference type="Proteomes" id="UP000324222">
    <property type="component" value="Unassembled WGS sequence"/>
</dbReference>
<reference evidence="1 2" key="1">
    <citation type="submission" date="2019-05" db="EMBL/GenBank/DDBJ databases">
        <title>Another draft genome of Portunus trituberculatus and its Hox gene families provides insights of decapod evolution.</title>
        <authorList>
            <person name="Jeong J.-H."/>
            <person name="Song I."/>
            <person name="Kim S."/>
            <person name="Choi T."/>
            <person name="Kim D."/>
            <person name="Ryu S."/>
            <person name="Kim W."/>
        </authorList>
    </citation>
    <scope>NUCLEOTIDE SEQUENCE [LARGE SCALE GENOMIC DNA]</scope>
    <source>
        <tissue evidence="1">Muscle</tissue>
    </source>
</reference>
<sequence>MGRGKDQNRLDQASLHLIHVLGIHRSVHSTCLVARLSGERRSPGNECLPAGRHCDTDIVASILGLSVEYHGLLAYVKERASGSAGRESDGRTAGGRQRLSFFVLVKGFGVENALF</sequence>
<evidence type="ECO:0000313" key="2">
    <source>
        <dbReference type="Proteomes" id="UP000324222"/>
    </source>
</evidence>
<dbReference type="EMBL" id="VSRR010078628">
    <property type="protein sequence ID" value="MPC88693.1"/>
    <property type="molecule type" value="Genomic_DNA"/>
</dbReference>
<evidence type="ECO:0000313" key="1">
    <source>
        <dbReference type="EMBL" id="MPC88693.1"/>
    </source>
</evidence>
<keyword evidence="2" id="KW-1185">Reference proteome</keyword>
<name>A0A5B7J2K8_PORTR</name>
<proteinExistence type="predicted"/>